<dbReference type="OrthoDB" id="1113859at2759"/>
<keyword evidence="3" id="KW-1185">Reference proteome</keyword>
<feature type="compositionally biased region" description="Basic and acidic residues" evidence="1">
    <location>
        <begin position="60"/>
        <end position="76"/>
    </location>
</feature>
<gene>
    <name evidence="2" type="ORF">MERR_LOCUS47548</name>
</gene>
<evidence type="ECO:0000313" key="2">
    <source>
        <dbReference type="EMBL" id="CAA7060312.1"/>
    </source>
</evidence>
<feature type="compositionally biased region" description="Basic residues" evidence="1">
    <location>
        <begin position="78"/>
        <end position="93"/>
    </location>
</feature>
<comment type="caution">
    <text evidence="2">The sequence shown here is derived from an EMBL/GenBank/DDBJ whole genome shotgun (WGS) entry which is preliminary data.</text>
</comment>
<dbReference type="EMBL" id="CACVBM020001828">
    <property type="protein sequence ID" value="CAA7060312.1"/>
    <property type="molecule type" value="Genomic_DNA"/>
</dbReference>
<sequence length="93" mass="10043">MKLGYSCCLGLHKHPGGSRHRVHLLAKFGSLISIEGEGDSTDSDNESGSLELMTPSERILRERPVKPSTKAKEMQAKARGRGNRGRGSRGGRG</sequence>
<evidence type="ECO:0000256" key="1">
    <source>
        <dbReference type="SAM" id="MobiDB-lite"/>
    </source>
</evidence>
<feature type="region of interest" description="Disordered" evidence="1">
    <location>
        <begin position="35"/>
        <end position="54"/>
    </location>
</feature>
<proteinExistence type="predicted"/>
<evidence type="ECO:0000313" key="3">
    <source>
        <dbReference type="Proteomes" id="UP000467841"/>
    </source>
</evidence>
<dbReference type="AlphaFoldDB" id="A0A6D2LJ70"/>
<accession>A0A6D2LJ70</accession>
<name>A0A6D2LJ70_9BRAS</name>
<protein>
    <submittedName>
        <fullName evidence="2">Uncharacterized protein</fullName>
    </submittedName>
</protein>
<feature type="region of interest" description="Disordered" evidence="1">
    <location>
        <begin position="60"/>
        <end position="93"/>
    </location>
</feature>
<reference evidence="2" key="1">
    <citation type="submission" date="2020-01" db="EMBL/GenBank/DDBJ databases">
        <authorList>
            <person name="Mishra B."/>
        </authorList>
    </citation>
    <scope>NUCLEOTIDE SEQUENCE [LARGE SCALE GENOMIC DNA]</scope>
</reference>
<organism evidence="2 3">
    <name type="scientific">Microthlaspi erraticum</name>
    <dbReference type="NCBI Taxonomy" id="1685480"/>
    <lineage>
        <taxon>Eukaryota</taxon>
        <taxon>Viridiplantae</taxon>
        <taxon>Streptophyta</taxon>
        <taxon>Embryophyta</taxon>
        <taxon>Tracheophyta</taxon>
        <taxon>Spermatophyta</taxon>
        <taxon>Magnoliopsida</taxon>
        <taxon>eudicotyledons</taxon>
        <taxon>Gunneridae</taxon>
        <taxon>Pentapetalae</taxon>
        <taxon>rosids</taxon>
        <taxon>malvids</taxon>
        <taxon>Brassicales</taxon>
        <taxon>Brassicaceae</taxon>
        <taxon>Coluteocarpeae</taxon>
        <taxon>Microthlaspi</taxon>
    </lineage>
</organism>
<feature type="compositionally biased region" description="Acidic residues" evidence="1">
    <location>
        <begin position="36"/>
        <end position="45"/>
    </location>
</feature>
<dbReference type="Proteomes" id="UP000467841">
    <property type="component" value="Unassembled WGS sequence"/>
</dbReference>